<feature type="domain" description="Ig-like" evidence="7">
    <location>
        <begin position="568"/>
        <end position="626"/>
    </location>
</feature>
<feature type="domain" description="Pesticidal crystal protein Cry22Aa Ig-like" evidence="8">
    <location>
        <begin position="665"/>
        <end position="707"/>
    </location>
</feature>
<dbReference type="InterPro" id="IPR019931">
    <property type="entry name" value="LPXTG_anchor"/>
</dbReference>
<feature type="region of interest" description="Disordered" evidence="5">
    <location>
        <begin position="789"/>
        <end position="832"/>
    </location>
</feature>
<evidence type="ECO:0000313" key="9">
    <source>
        <dbReference type="EMBL" id="MDF9913876.1"/>
    </source>
</evidence>
<evidence type="ECO:0000256" key="1">
    <source>
        <dbReference type="ARBA" id="ARBA00022512"/>
    </source>
</evidence>
<protein>
    <submittedName>
        <fullName evidence="9">Bacterial Ig-like domain-containing protein</fullName>
    </submittedName>
</protein>
<feature type="domain" description="Ig-like" evidence="7">
    <location>
        <begin position="408"/>
        <end position="467"/>
    </location>
</feature>
<evidence type="ECO:0000256" key="3">
    <source>
        <dbReference type="ARBA" id="ARBA00022729"/>
    </source>
</evidence>
<feature type="domain" description="Ig-like" evidence="7">
    <location>
        <begin position="728"/>
        <end position="787"/>
    </location>
</feature>
<dbReference type="InterPro" id="IPR013783">
    <property type="entry name" value="Ig-like_fold"/>
</dbReference>
<evidence type="ECO:0000259" key="8">
    <source>
        <dbReference type="Pfam" id="PF16403"/>
    </source>
</evidence>
<feature type="region of interest" description="Disordered" evidence="5">
    <location>
        <begin position="838"/>
        <end position="857"/>
    </location>
</feature>
<dbReference type="InterPro" id="IPR032179">
    <property type="entry name" value="Cry22Aa_Ig-like"/>
</dbReference>
<feature type="domain" description="Ig-like" evidence="7">
    <location>
        <begin position="328"/>
        <end position="380"/>
    </location>
</feature>
<feature type="domain" description="Gram-positive cocci surface proteins LPxTG" evidence="6">
    <location>
        <begin position="851"/>
        <end position="885"/>
    </location>
</feature>
<reference evidence="9" key="1">
    <citation type="submission" date="2022-06" db="EMBL/GenBank/DDBJ databases">
        <title>Antifungal cultures and metabolites of lactic acid bacteria for use in dairy fermentations.</title>
        <authorList>
            <person name="Zhao Z."/>
            <person name="Gaenzle M."/>
        </authorList>
    </citation>
    <scope>NUCLEOTIDE SEQUENCE</scope>
    <source>
        <strain evidence="9">FUA3126</strain>
    </source>
</reference>
<feature type="domain" description="Ig-like" evidence="7">
    <location>
        <begin position="248"/>
        <end position="307"/>
    </location>
</feature>
<evidence type="ECO:0000259" key="6">
    <source>
        <dbReference type="Pfam" id="PF00746"/>
    </source>
</evidence>
<sequence length="886" mass="93177">MIAGPKTTWTASDNFDGATDINGKVLQLSDVKVTGSVNTQVPGDYSVTYGYVDSQGNNVSKKVVVHVTATQAWVSAHDSYLVSGPNTTWTPSDNFDSATDANGKSLQLSDMTVTGNVNPQVTGGYSITYSYVDSQGNRVSRTVGVYVTASKASVKGHDSNLIAGPNTAWTAGDNFDGATDAKGKPLQLSDVKVTGSVNPQVPGDYSVTYSYTDSQGNNFDKTVVVHVTASQASVKGHDSNLIAGPNTTWTAGDNFDGATDANGKPLQLSDVKTTGSVNPQIPGDYSVTYSYVDTQGNNVDKTVIVHVTASQESVTGHDSNLVAGPNTTWTASDNFDGATDANGKALQLSDIKVTGTVNAQVPGDYSVTYSYVDSQGNNVTKMVVVHVAASKISVLGHDSSLIAGPKTMWTLADNFDGATDINGKPLQLNDVTVSGSVNPQVAGDYSVVYSYVDGQGNNVSKTVAVHVLNSQASVTGHDSNLVAGPNTTWTAADNFDGATDITGKPLRLSDVNVTGSVNPQIPGDYSVTYSYVDSQGNDVSKMVVVHVEPSQASIHGHNSNLIAGPNTAWTASDNFDGATDANGKAIQLNDVKVTGNVNPQVPGDYSITYSYVDSQGNNVDKAIIVHVVASQASILAHDSNLIAGPNTTWTANDNFESATDINGKALQLNNLKVTGKVNPQVPGDYSVTYNYVDSQGNEVSKTVVVHVTASHANVNGHDGNMIAGPNVTWTADNNFDSAVDANGKPLQLSDMKVTGMVNPQVAGNYYVTYSYVDSQGNEVSKTVVVHVTSREREPANPESKNTMNQNDTVGKNSVSVTKSSTRNQGNIASINGSLAKDSSIMSAKTSKERTSELPKTGQQSEYTLSLLGLVLSLLGLNLYRPRHKKQ</sequence>
<evidence type="ECO:0000256" key="5">
    <source>
        <dbReference type="SAM" id="MobiDB-lite"/>
    </source>
</evidence>
<dbReference type="Pfam" id="PF07523">
    <property type="entry name" value="Big_3"/>
    <property type="match status" value="9"/>
</dbReference>
<accession>A0ABT6D9S7</accession>
<feature type="domain" description="Ig-like" evidence="7">
    <location>
        <begin position="8"/>
        <end position="67"/>
    </location>
</feature>
<dbReference type="Pfam" id="PF16403">
    <property type="entry name" value="Bact_surface_Ig-like"/>
    <property type="match status" value="1"/>
</dbReference>
<dbReference type="NCBIfam" id="TIGR01167">
    <property type="entry name" value="LPXTG_anchor"/>
    <property type="match status" value="1"/>
</dbReference>
<organism evidence="9 10">
    <name type="scientific">Furfurilactobacillus milii</name>
    <dbReference type="NCBI Taxonomy" id="2888272"/>
    <lineage>
        <taxon>Bacteria</taxon>
        <taxon>Bacillati</taxon>
        <taxon>Bacillota</taxon>
        <taxon>Bacilli</taxon>
        <taxon>Lactobacillales</taxon>
        <taxon>Lactobacillaceae</taxon>
        <taxon>Furfurilactobacillus</taxon>
    </lineage>
</organism>
<dbReference type="Pfam" id="PF00746">
    <property type="entry name" value="Gram_pos_anchor"/>
    <property type="match status" value="1"/>
</dbReference>
<name>A0ABT6D9S7_9LACO</name>
<dbReference type="RefSeq" id="WP_178941818.1">
    <property type="nucleotide sequence ID" value="NZ_JAIWJG010000008.1"/>
</dbReference>
<feature type="compositionally biased region" description="Polar residues" evidence="5">
    <location>
        <begin position="798"/>
        <end position="832"/>
    </location>
</feature>
<feature type="domain" description="Ig-like" evidence="7">
    <location>
        <begin position="488"/>
        <end position="545"/>
    </location>
</feature>
<keyword evidence="4" id="KW-0572">Peptidoglycan-anchor</keyword>
<keyword evidence="10" id="KW-1185">Reference proteome</keyword>
<dbReference type="InterPro" id="IPR022038">
    <property type="entry name" value="Ig-like_bact"/>
</dbReference>
<dbReference type="Gene3D" id="2.60.40.10">
    <property type="entry name" value="Immunoglobulins"/>
    <property type="match status" value="10"/>
</dbReference>
<evidence type="ECO:0000313" key="10">
    <source>
        <dbReference type="Proteomes" id="UP001152867"/>
    </source>
</evidence>
<evidence type="ECO:0000256" key="2">
    <source>
        <dbReference type="ARBA" id="ARBA00022525"/>
    </source>
</evidence>
<evidence type="ECO:0000256" key="4">
    <source>
        <dbReference type="ARBA" id="ARBA00023088"/>
    </source>
</evidence>
<feature type="domain" description="Ig-like" evidence="7">
    <location>
        <begin position="168"/>
        <end position="215"/>
    </location>
</feature>
<proteinExistence type="predicted"/>
<feature type="domain" description="Ig-like" evidence="7">
    <location>
        <begin position="88"/>
        <end position="144"/>
    </location>
</feature>
<dbReference type="EMBL" id="JANDJP010000006">
    <property type="protein sequence ID" value="MDF9913876.1"/>
    <property type="molecule type" value="Genomic_DNA"/>
</dbReference>
<comment type="caution">
    <text evidence="9">The sequence shown here is derived from an EMBL/GenBank/DDBJ whole genome shotgun (WGS) entry which is preliminary data.</text>
</comment>
<keyword evidence="1" id="KW-0134">Cell wall</keyword>
<evidence type="ECO:0000259" key="7">
    <source>
        <dbReference type="Pfam" id="PF07523"/>
    </source>
</evidence>
<keyword evidence="2" id="KW-0964">Secreted</keyword>
<keyword evidence="3" id="KW-0732">Signal</keyword>
<gene>
    <name evidence="9" type="ORF">NNA32_06385</name>
</gene>
<dbReference type="Proteomes" id="UP001152867">
    <property type="component" value="Unassembled WGS sequence"/>
</dbReference>